<dbReference type="Proteomes" id="UP000536773">
    <property type="component" value="Unassembled WGS sequence"/>
</dbReference>
<protein>
    <submittedName>
        <fullName evidence="2">Helix-turn-helix domain-containing protein</fullName>
    </submittedName>
</protein>
<gene>
    <name evidence="2" type="ORF">HG933_12010</name>
</gene>
<dbReference type="RefSeq" id="WP_036202154.1">
    <property type="nucleotide sequence ID" value="NZ_CAMDYL010000024.1"/>
</dbReference>
<reference evidence="2 3" key="1">
    <citation type="submission" date="2020-04" db="EMBL/GenBank/DDBJ databases">
        <authorList>
            <person name="Hitch T.C.A."/>
            <person name="Wylensek D."/>
            <person name="Clavel T."/>
        </authorList>
    </citation>
    <scope>NUCLEOTIDE SEQUENCE [LARGE SCALE GENOMIC DNA]</scope>
    <source>
        <strain evidence="2 3">WCA-386-APC-2A</strain>
    </source>
</reference>
<evidence type="ECO:0000259" key="1">
    <source>
        <dbReference type="Pfam" id="PF12728"/>
    </source>
</evidence>
<dbReference type="Pfam" id="PF12728">
    <property type="entry name" value="HTH_17"/>
    <property type="match status" value="1"/>
</dbReference>
<evidence type="ECO:0000313" key="2">
    <source>
        <dbReference type="EMBL" id="NMK40074.1"/>
    </source>
</evidence>
<organism evidence="2 3">
    <name type="scientific">Megasphaera elsdenii</name>
    <dbReference type="NCBI Taxonomy" id="907"/>
    <lineage>
        <taxon>Bacteria</taxon>
        <taxon>Bacillati</taxon>
        <taxon>Bacillota</taxon>
        <taxon>Negativicutes</taxon>
        <taxon>Veillonellales</taxon>
        <taxon>Veillonellaceae</taxon>
        <taxon>Megasphaera</taxon>
    </lineage>
</organism>
<feature type="domain" description="Helix-turn-helix" evidence="1">
    <location>
        <begin position="6"/>
        <end position="55"/>
    </location>
</feature>
<accession>A0A848EXA3</accession>
<dbReference type="InterPro" id="IPR041657">
    <property type="entry name" value="HTH_17"/>
</dbReference>
<dbReference type="AlphaFoldDB" id="A0A848EXA3"/>
<name>A0A848EXA3_MEGEL</name>
<dbReference type="EMBL" id="JABBJH010000036">
    <property type="protein sequence ID" value="NMK40074.1"/>
    <property type="molecule type" value="Genomic_DNA"/>
</dbReference>
<proteinExistence type="predicted"/>
<sequence>MTPKTLYTVTEARDALGCTMSKSLIYKLLRQEEIPYVQIGNRKLITGAWIEKILREAQNSGGDNR</sequence>
<evidence type="ECO:0000313" key="3">
    <source>
        <dbReference type="Proteomes" id="UP000536773"/>
    </source>
</evidence>
<comment type="caution">
    <text evidence="2">The sequence shown here is derived from an EMBL/GenBank/DDBJ whole genome shotgun (WGS) entry which is preliminary data.</text>
</comment>